<dbReference type="Pfam" id="PF07978">
    <property type="entry name" value="NIPSNAP"/>
    <property type="match status" value="1"/>
</dbReference>
<reference evidence="3 4" key="1">
    <citation type="submission" date="2019-07" db="EMBL/GenBank/DDBJ databases">
        <title>Whole genome shotgun sequence of Chitinophaga cymbidii NBRC 109752.</title>
        <authorList>
            <person name="Hosoyama A."/>
            <person name="Uohara A."/>
            <person name="Ohji S."/>
            <person name="Ichikawa N."/>
        </authorList>
    </citation>
    <scope>NUCLEOTIDE SEQUENCE [LARGE SCALE GENOMIC DNA]</scope>
    <source>
        <strain evidence="3 4">NBRC 109752</strain>
    </source>
</reference>
<keyword evidence="1" id="KW-0732">Signal</keyword>
<dbReference type="AlphaFoldDB" id="A0A512RKD6"/>
<evidence type="ECO:0000313" key="4">
    <source>
        <dbReference type="Proteomes" id="UP000321436"/>
    </source>
</evidence>
<feature type="signal peptide" evidence="1">
    <location>
        <begin position="1"/>
        <end position="24"/>
    </location>
</feature>
<dbReference type="EMBL" id="BKAU01000002">
    <property type="protein sequence ID" value="GEP96138.1"/>
    <property type="molecule type" value="Genomic_DNA"/>
</dbReference>
<organism evidence="3 4">
    <name type="scientific">Chitinophaga cymbidii</name>
    <dbReference type="NCBI Taxonomy" id="1096750"/>
    <lineage>
        <taxon>Bacteria</taxon>
        <taxon>Pseudomonadati</taxon>
        <taxon>Bacteroidota</taxon>
        <taxon>Chitinophagia</taxon>
        <taxon>Chitinophagales</taxon>
        <taxon>Chitinophagaceae</taxon>
        <taxon>Chitinophaga</taxon>
    </lineage>
</organism>
<evidence type="ECO:0000313" key="3">
    <source>
        <dbReference type="EMBL" id="GEP96138.1"/>
    </source>
</evidence>
<comment type="caution">
    <text evidence="3">The sequence shown here is derived from an EMBL/GenBank/DDBJ whole genome shotgun (WGS) entry which is preliminary data.</text>
</comment>
<gene>
    <name evidence="3" type="ORF">CCY01nite_23980</name>
</gene>
<accession>A0A512RKD6</accession>
<dbReference type="InterPro" id="IPR012577">
    <property type="entry name" value="NIPSNAP"/>
</dbReference>
<evidence type="ECO:0000256" key="1">
    <source>
        <dbReference type="SAM" id="SignalP"/>
    </source>
</evidence>
<dbReference type="Proteomes" id="UP000321436">
    <property type="component" value="Unassembled WGS sequence"/>
</dbReference>
<proteinExistence type="predicted"/>
<dbReference type="Gene3D" id="3.30.70.100">
    <property type="match status" value="2"/>
</dbReference>
<dbReference type="SUPFAM" id="SSF54909">
    <property type="entry name" value="Dimeric alpha+beta barrel"/>
    <property type="match status" value="2"/>
</dbReference>
<evidence type="ECO:0000259" key="2">
    <source>
        <dbReference type="Pfam" id="PF07978"/>
    </source>
</evidence>
<protein>
    <recommendedName>
        <fullName evidence="2">NIPSNAP domain-containing protein</fullName>
    </recommendedName>
</protein>
<keyword evidence="4" id="KW-1185">Reference proteome</keyword>
<sequence length="293" mass="33255">MINMKNTTLLILTYLLLGASASHATGKVPGGTNGSVLTQTVQKIRVAEENTAGGTRAKKGRNFYQIKIYHLKSPAQEQRLDNFLRQAYLPALHRANIRKVGVFKPIQQDTADIRVYVLIPFRSLSEFDDLGDQLAKDSRYQQSGSDYINAPYNNAPYARMESILLKAFSGSPELTLPKLTGPKSERVYELRSYEGPTEKYYENKVKMFNAGNEIAIFNRLGFNAVFYGEVMSGSRMPNLMYLTTFNNQADRDAHWKAFSADPDWKKLSALEEYKNNVSKNEQFFLRPAEYSDI</sequence>
<feature type="chain" id="PRO_5021906599" description="NIPSNAP domain-containing protein" evidence="1">
    <location>
        <begin position="25"/>
        <end position="293"/>
    </location>
</feature>
<feature type="domain" description="NIPSNAP" evidence="2">
    <location>
        <begin position="188"/>
        <end position="291"/>
    </location>
</feature>
<name>A0A512RKD6_9BACT</name>
<dbReference type="InterPro" id="IPR011008">
    <property type="entry name" value="Dimeric_a/b-barrel"/>
</dbReference>